<dbReference type="GO" id="GO:0033800">
    <property type="term" value="F:isoflavone 7-O-methyltransferase activity"/>
    <property type="evidence" value="ECO:0007669"/>
    <property type="project" value="UniProtKB-EC"/>
</dbReference>
<keyword evidence="3" id="KW-0949">S-adenosyl-L-methionine</keyword>
<proteinExistence type="evidence at transcript level"/>
<evidence type="ECO:0000259" key="7">
    <source>
        <dbReference type="Pfam" id="PF00891"/>
    </source>
</evidence>
<dbReference type="Gene3D" id="3.40.50.150">
    <property type="entry name" value="Vaccinia Virus protein VP39"/>
    <property type="match status" value="1"/>
</dbReference>
<dbReference type="Pfam" id="PF08100">
    <property type="entry name" value="Dimerisation"/>
    <property type="match status" value="1"/>
</dbReference>
<dbReference type="FunFam" id="1.10.10.10:FF:000213">
    <property type="entry name" value="Coniferyl alcohol 9-O-methyltransferase"/>
    <property type="match status" value="1"/>
</dbReference>
<dbReference type="GO" id="GO:0032259">
    <property type="term" value="P:methylation"/>
    <property type="evidence" value="ECO:0007669"/>
    <property type="project" value="UniProtKB-KW"/>
</dbReference>
<dbReference type="FunFam" id="3.40.50.150:FF:000057">
    <property type="entry name" value="O-methyltransferase ZRP4"/>
    <property type="match status" value="1"/>
</dbReference>
<dbReference type="SUPFAM" id="SSF46785">
    <property type="entry name" value="Winged helix' DNA-binding domain"/>
    <property type="match status" value="1"/>
</dbReference>
<accession>A0A075EBV6</accession>
<dbReference type="Gene3D" id="1.10.10.10">
    <property type="entry name" value="Winged helix-like DNA-binding domain superfamily/Winged helix DNA-binding domain"/>
    <property type="match status" value="1"/>
</dbReference>
<feature type="active site" description="Proton acceptor" evidence="6">
    <location>
        <position position="258"/>
    </location>
</feature>
<dbReference type="GO" id="GO:0009717">
    <property type="term" value="P:isoflavonoid biosynthetic process"/>
    <property type="evidence" value="ECO:0007669"/>
    <property type="project" value="UniProtKB-ARBA"/>
</dbReference>
<evidence type="ECO:0000313" key="9">
    <source>
        <dbReference type="EMBL" id="AID51450.1"/>
    </source>
</evidence>
<dbReference type="InterPro" id="IPR001077">
    <property type="entry name" value="COMT_C"/>
</dbReference>
<evidence type="ECO:0000256" key="2">
    <source>
        <dbReference type="ARBA" id="ARBA00022679"/>
    </source>
</evidence>
<dbReference type="PROSITE" id="PS51683">
    <property type="entry name" value="SAM_OMT_II"/>
    <property type="match status" value="1"/>
</dbReference>
<dbReference type="PANTHER" id="PTHR11746">
    <property type="entry name" value="O-METHYLTRANSFERASE"/>
    <property type="match status" value="1"/>
</dbReference>
<dbReference type="InterPro" id="IPR016461">
    <property type="entry name" value="COMT-like"/>
</dbReference>
<dbReference type="InterPro" id="IPR029063">
    <property type="entry name" value="SAM-dependent_MTases_sf"/>
</dbReference>
<sequence>MGSRYVQKANDLFEGQTLLYAQIFGYLKTVCLKWAVQLGIPDIIKNHGESITLPELLSKLKVPPSKTSCVPRLMRFLAHNRIFDIHVNQKGHLSYSLTPASELLVSSSDHCLSPVVTMFTNQVLMGVNHHLGEWVCGEVPTLFEVALGTSFWELVKDKPSYMNLFNEGMASDSKMVDLALKNYSSIFEGIDSIVDVGGGTGTTAKIMSAKFSNLKCIVFDLPHVVANLLGSDNLSYVGGDMFISIPKADAVLLKWILHDWTDEKCIEILEKCKYSVSSKESKGKVIIIDTVIIEKEDDQYMADTKLSMDIFMLGLKGKERTEKEWKQLFIEAGFKHYKIFPIFGFRSLIEVYP</sequence>
<dbReference type="InterPro" id="IPR036390">
    <property type="entry name" value="WH_DNA-bd_sf"/>
</dbReference>
<dbReference type="InterPro" id="IPR036388">
    <property type="entry name" value="WH-like_DNA-bd_sf"/>
</dbReference>
<keyword evidence="1 9" id="KW-0489">Methyltransferase</keyword>
<dbReference type="GO" id="GO:0046983">
    <property type="term" value="F:protein dimerization activity"/>
    <property type="evidence" value="ECO:0007669"/>
    <property type="project" value="InterPro"/>
</dbReference>
<reference evidence="9" key="1">
    <citation type="submission" date="2013-07" db="EMBL/GenBank/DDBJ databases">
        <title>Transcriptional profiling and molecular characterization of astragalosides, calycosin, and calycosin-7-O-beta-D-glucoside biosynthesis in the hairy roots of Astragalus membranaceus in response to methyl jasmonate.</title>
        <authorList>
            <person name="Tuan P.A."/>
            <person name="Chung E."/>
            <person name="Lee J.H."/>
            <person name="Park S.U."/>
        </authorList>
    </citation>
    <scope>NUCLEOTIDE SEQUENCE</scope>
</reference>
<dbReference type="SMR" id="A0A075EBV6"/>
<dbReference type="SUPFAM" id="SSF53335">
    <property type="entry name" value="S-adenosyl-L-methionine-dependent methyltransferases"/>
    <property type="match status" value="1"/>
</dbReference>
<feature type="domain" description="O-methyltransferase dimerisation" evidence="8">
    <location>
        <begin position="23"/>
        <end position="107"/>
    </location>
</feature>
<dbReference type="InterPro" id="IPR012967">
    <property type="entry name" value="COMT_dimerisation"/>
</dbReference>
<dbReference type="AlphaFoldDB" id="A0A075EBV6"/>
<evidence type="ECO:0000256" key="1">
    <source>
        <dbReference type="ARBA" id="ARBA00022603"/>
    </source>
</evidence>
<dbReference type="Pfam" id="PF00891">
    <property type="entry name" value="Methyltransf_2"/>
    <property type="match status" value="1"/>
</dbReference>
<feature type="domain" description="O-methyltransferase C-terminal" evidence="7">
    <location>
        <begin position="129"/>
        <end position="335"/>
    </location>
</feature>
<protein>
    <recommendedName>
        <fullName evidence="5">isoflavone 7-O-methyltransferase</fullName>
        <ecNumber evidence="5">2.1.1.150</ecNumber>
    </recommendedName>
</protein>
<dbReference type="EMBL" id="KF355972">
    <property type="protein sequence ID" value="AID51450.1"/>
    <property type="molecule type" value="mRNA"/>
</dbReference>
<dbReference type="PIRSF" id="PIRSF005739">
    <property type="entry name" value="O-mtase"/>
    <property type="match status" value="1"/>
</dbReference>
<name>A0A075EBV6_ASTME</name>
<dbReference type="EC" id="2.1.1.150" evidence="5"/>
<comment type="catalytic activity">
    <reaction evidence="4">
        <text>a 7-hydroxyisoflavone + S-adenosyl-L-methionine = a 7-methoxyisoflavone + S-adenosyl-L-homocysteine + H(+)</text>
        <dbReference type="Rhea" id="RHEA:17933"/>
        <dbReference type="ChEBI" id="CHEBI:15378"/>
        <dbReference type="ChEBI" id="CHEBI:55465"/>
        <dbReference type="ChEBI" id="CHEBI:57856"/>
        <dbReference type="ChEBI" id="CHEBI:59789"/>
        <dbReference type="ChEBI" id="CHEBI:140356"/>
        <dbReference type="EC" id="2.1.1.150"/>
    </reaction>
</comment>
<evidence type="ECO:0000256" key="6">
    <source>
        <dbReference type="PIRSR" id="PIRSR005739-1"/>
    </source>
</evidence>
<evidence type="ECO:0000256" key="5">
    <source>
        <dbReference type="ARBA" id="ARBA00066355"/>
    </source>
</evidence>
<evidence type="ECO:0000256" key="4">
    <source>
        <dbReference type="ARBA" id="ARBA00050968"/>
    </source>
</evidence>
<keyword evidence="2 9" id="KW-0808">Transferase</keyword>
<evidence type="ECO:0000259" key="8">
    <source>
        <dbReference type="Pfam" id="PF08100"/>
    </source>
</evidence>
<organism evidence="9">
    <name type="scientific">Astragalus membranaceus</name>
    <name type="common">Membranous milk-vetch</name>
    <name type="synonym">Phaca membranacea</name>
    <dbReference type="NCBI Taxonomy" id="649199"/>
    <lineage>
        <taxon>Eukaryota</taxon>
        <taxon>Viridiplantae</taxon>
        <taxon>Streptophyta</taxon>
        <taxon>Embryophyta</taxon>
        <taxon>Tracheophyta</taxon>
        <taxon>Spermatophyta</taxon>
        <taxon>Magnoliopsida</taxon>
        <taxon>eudicotyledons</taxon>
        <taxon>Gunneridae</taxon>
        <taxon>Pentapetalae</taxon>
        <taxon>rosids</taxon>
        <taxon>fabids</taxon>
        <taxon>Fabales</taxon>
        <taxon>Fabaceae</taxon>
        <taxon>Papilionoideae</taxon>
        <taxon>50 kb inversion clade</taxon>
        <taxon>NPAAA clade</taxon>
        <taxon>Hologalegina</taxon>
        <taxon>IRL clade</taxon>
        <taxon>Galegeae</taxon>
        <taxon>Astragalus</taxon>
    </lineage>
</organism>
<evidence type="ECO:0000256" key="3">
    <source>
        <dbReference type="ARBA" id="ARBA00022691"/>
    </source>
</evidence>